<accession>A0AA51RGK2</accession>
<dbReference type="GeneID" id="84880544"/>
<dbReference type="RefSeq" id="YP_010951648.1">
    <property type="nucleotide sequence ID" value="NC_082855.1"/>
</dbReference>
<feature type="transmembrane region" description="Helical" evidence="1">
    <location>
        <begin position="6"/>
        <end position="26"/>
    </location>
</feature>
<name>A0AA51RGK2_9FLOR</name>
<protein>
    <submittedName>
        <fullName evidence="2">Ycf37</fullName>
    </submittedName>
</protein>
<gene>
    <name evidence="2" type="primary">ycf37</name>
</gene>
<organism evidence="2">
    <name type="scientific">Corynecladia elata</name>
    <dbReference type="NCBI Taxonomy" id="3101723"/>
    <lineage>
        <taxon>Eukaryota</taxon>
        <taxon>Rhodophyta</taxon>
        <taxon>Florideophyceae</taxon>
        <taxon>Rhodymeniophycidae</taxon>
        <taxon>Ceramiales</taxon>
        <taxon>Rhodomelaceae</taxon>
        <taxon>Laurencieae</taxon>
        <taxon>Corynecladia</taxon>
    </lineage>
</organism>
<evidence type="ECO:0000313" key="2">
    <source>
        <dbReference type="EMBL" id="WMP12587.1"/>
    </source>
</evidence>
<dbReference type="AlphaFoldDB" id="A0AA51RGK2"/>
<evidence type="ECO:0000256" key="1">
    <source>
        <dbReference type="SAM" id="Phobius"/>
    </source>
</evidence>
<reference evidence="2" key="1">
    <citation type="journal article" date="2023" name="J. Phycol.">
        <title>Gene-rich plastid genomes of two parasitic red algal species, Laurencia australis and L. verruciformis (Rhodomelaceae, Ceramiales), and a taxonomic revision of Janczewskia.</title>
        <authorList>
            <person name="Preuss M."/>
            <person name="Diaz-Tapia P."/>
            <person name="Verbruggen H."/>
            <person name="Zuccarello G.C."/>
        </authorList>
    </citation>
    <scope>NUCLEOTIDE SEQUENCE</scope>
    <source>
        <strain evidence="2">B2H</strain>
    </source>
</reference>
<geneLocation type="chloroplast" evidence="2"/>
<keyword evidence="1" id="KW-1133">Transmembrane helix</keyword>
<keyword evidence="2" id="KW-0934">Plastid</keyword>
<keyword evidence="2" id="KW-0150">Chloroplast</keyword>
<sequence length="165" mass="19429">MTNSFILFRSYIIFVLLFLVPGSLLITKQIYFLLETNISTYSLTNYFKKKQSIVLNDQSYISLLNFYVKRKKFFLSISLSELYLFICPSKRKLIYKSLGQCYQQNGLFYVSEYYYLLYLSISNDSLSVLSSLLEIYTHFDNYDKISFVKDQIAQLSSFNSFDGSQ</sequence>
<keyword evidence="1" id="KW-0812">Transmembrane</keyword>
<dbReference type="EMBL" id="OQ908872">
    <property type="protein sequence ID" value="WMP12587.1"/>
    <property type="molecule type" value="Genomic_DNA"/>
</dbReference>
<proteinExistence type="predicted"/>
<keyword evidence="1" id="KW-0472">Membrane</keyword>